<accession>J9D4T0</accession>
<gene>
    <name evidence="1" type="ORF">EVA_04187</name>
</gene>
<sequence length="164" mass="18775">MRKWLDSKAGATYLAEIPNTTLCVKKDCIELIYKMDRGLYIVINVMRANATELMLLAEWGDYFDRLKNPDAQMPQIRKTCPTLYKVLIGEDADGIGYAKATNGSKGLVLSHKVEKFKPLFCCITDELMEDFRKLVNKNLDIYNELRDNPPFSAWKDGLADLWNS</sequence>
<name>J9D4T0_9ZZZZ</name>
<comment type="caution">
    <text evidence="1">The sequence shown here is derived from an EMBL/GenBank/DDBJ whole genome shotgun (WGS) entry which is preliminary data.</text>
</comment>
<reference evidence="1" key="1">
    <citation type="journal article" date="2012" name="PLoS ONE">
        <title>Gene sets for utilization of primary and secondary nutrition supplies in the distal gut of endangered iberian lynx.</title>
        <authorList>
            <person name="Alcaide M."/>
            <person name="Messina E."/>
            <person name="Richter M."/>
            <person name="Bargiela R."/>
            <person name="Peplies J."/>
            <person name="Huws S.A."/>
            <person name="Newbold C.J."/>
            <person name="Golyshin P.N."/>
            <person name="Simon M.A."/>
            <person name="Lopez G."/>
            <person name="Yakimov M.M."/>
            <person name="Ferrer M."/>
        </authorList>
    </citation>
    <scope>NUCLEOTIDE SEQUENCE</scope>
</reference>
<dbReference type="EMBL" id="AMCI01000811">
    <property type="protein sequence ID" value="EJX07701.1"/>
    <property type="molecule type" value="Genomic_DNA"/>
</dbReference>
<protein>
    <submittedName>
        <fullName evidence="1">Uncharacterized protein</fullName>
    </submittedName>
</protein>
<proteinExistence type="predicted"/>
<dbReference type="AlphaFoldDB" id="J9D4T0"/>
<evidence type="ECO:0000313" key="1">
    <source>
        <dbReference type="EMBL" id="EJX07701.1"/>
    </source>
</evidence>
<organism evidence="1">
    <name type="scientific">gut metagenome</name>
    <dbReference type="NCBI Taxonomy" id="749906"/>
    <lineage>
        <taxon>unclassified sequences</taxon>
        <taxon>metagenomes</taxon>
        <taxon>organismal metagenomes</taxon>
    </lineage>
</organism>